<name>A0A1J8PSV3_9AGAM</name>
<sequence length="184" mass="20476">MALDLCFVICYEDILADCQIVQQNRQPFWRPTYEAGAVFYKYISLRNVLEVDHCLACLASLYLRNVLDASLQCSSLSPHNFKQTHSQGQLCRRQGIAISTPVISNAFDQIRLNASSPDCRLDSFVYAQGHRLLFEMRSIYPGSIFNFGRVTSSQTCAIALKCSPHTSAVAHSGIPLPHCNSEAA</sequence>
<dbReference type="Proteomes" id="UP000183567">
    <property type="component" value="Unassembled WGS sequence"/>
</dbReference>
<comment type="caution">
    <text evidence="1">The sequence shown here is derived from an EMBL/GenBank/DDBJ whole genome shotgun (WGS) entry which is preliminary data.</text>
</comment>
<accession>A0A1J8PSV3</accession>
<gene>
    <name evidence="1" type="ORF">AZE42_00255</name>
</gene>
<protein>
    <submittedName>
        <fullName evidence="1">Uncharacterized protein</fullName>
    </submittedName>
</protein>
<dbReference type="AlphaFoldDB" id="A0A1J8PSV3"/>
<evidence type="ECO:0000313" key="2">
    <source>
        <dbReference type="Proteomes" id="UP000183567"/>
    </source>
</evidence>
<proteinExistence type="predicted"/>
<organism evidence="1 2">
    <name type="scientific">Rhizopogon vesiculosus</name>
    <dbReference type="NCBI Taxonomy" id="180088"/>
    <lineage>
        <taxon>Eukaryota</taxon>
        <taxon>Fungi</taxon>
        <taxon>Dikarya</taxon>
        <taxon>Basidiomycota</taxon>
        <taxon>Agaricomycotina</taxon>
        <taxon>Agaricomycetes</taxon>
        <taxon>Agaricomycetidae</taxon>
        <taxon>Boletales</taxon>
        <taxon>Suillineae</taxon>
        <taxon>Rhizopogonaceae</taxon>
        <taxon>Rhizopogon</taxon>
    </lineage>
</organism>
<dbReference type="OrthoDB" id="2951834at2759"/>
<dbReference type="EMBL" id="LVVM01005376">
    <property type="protein sequence ID" value="OJA10835.1"/>
    <property type="molecule type" value="Genomic_DNA"/>
</dbReference>
<keyword evidence="2" id="KW-1185">Reference proteome</keyword>
<evidence type="ECO:0000313" key="1">
    <source>
        <dbReference type="EMBL" id="OJA10835.1"/>
    </source>
</evidence>
<reference evidence="1 2" key="1">
    <citation type="submission" date="2016-03" db="EMBL/GenBank/DDBJ databases">
        <title>Comparative genomics of the ectomycorrhizal sister species Rhizopogon vinicolor and Rhizopogon vesiculosus (Basidiomycota: Boletales) reveals a divergence of the mating type B locus.</title>
        <authorList>
            <person name="Mujic A.B."/>
            <person name="Kuo A."/>
            <person name="Tritt A."/>
            <person name="Lipzen A."/>
            <person name="Chen C."/>
            <person name="Johnson J."/>
            <person name="Sharma A."/>
            <person name="Barry K."/>
            <person name="Grigoriev I.V."/>
            <person name="Spatafora J.W."/>
        </authorList>
    </citation>
    <scope>NUCLEOTIDE SEQUENCE [LARGE SCALE GENOMIC DNA]</scope>
    <source>
        <strain evidence="1 2">AM-OR11-056</strain>
    </source>
</reference>